<reference evidence="2 3" key="1">
    <citation type="journal article" date="2018" name="Nat. Ecol. Evol.">
        <title>Genomic signatures of mitonuclear coevolution across populations of Tigriopus californicus.</title>
        <authorList>
            <person name="Barreto F.S."/>
            <person name="Watson E.T."/>
            <person name="Lima T.G."/>
            <person name="Willett C.S."/>
            <person name="Edmands S."/>
            <person name="Li W."/>
            <person name="Burton R.S."/>
        </authorList>
    </citation>
    <scope>NUCLEOTIDE SEQUENCE [LARGE SCALE GENOMIC DNA]</scope>
    <source>
        <strain evidence="2 3">San Diego</strain>
    </source>
</reference>
<feature type="non-terminal residue" evidence="2">
    <location>
        <position position="1"/>
    </location>
</feature>
<dbReference type="Proteomes" id="UP000318571">
    <property type="component" value="Chromosome 12"/>
</dbReference>
<accession>A0A553PSW3</accession>
<proteinExistence type="predicted"/>
<evidence type="ECO:0000313" key="2">
    <source>
        <dbReference type="EMBL" id="TRY80771.1"/>
    </source>
</evidence>
<evidence type="ECO:0000313" key="3">
    <source>
        <dbReference type="Proteomes" id="UP000318571"/>
    </source>
</evidence>
<organism evidence="2 3">
    <name type="scientific">Tigriopus californicus</name>
    <name type="common">Marine copepod</name>
    <dbReference type="NCBI Taxonomy" id="6832"/>
    <lineage>
        <taxon>Eukaryota</taxon>
        <taxon>Metazoa</taxon>
        <taxon>Ecdysozoa</taxon>
        <taxon>Arthropoda</taxon>
        <taxon>Crustacea</taxon>
        <taxon>Multicrustacea</taxon>
        <taxon>Hexanauplia</taxon>
        <taxon>Copepoda</taxon>
        <taxon>Harpacticoida</taxon>
        <taxon>Harpacticidae</taxon>
        <taxon>Tigriopus</taxon>
    </lineage>
</organism>
<dbReference type="EMBL" id="VCGU01000001">
    <property type="protein sequence ID" value="TRY80771.1"/>
    <property type="molecule type" value="Genomic_DNA"/>
</dbReference>
<sequence length="73" mass="8392">NSLCPTHPCTAPWNFPQNSSAQPNPPLHRPLEFYPESIAYLGFHFIGFPHTIRQSRSTDHAHESGYRPRLRLP</sequence>
<feature type="region of interest" description="Disordered" evidence="1">
    <location>
        <begin position="54"/>
        <end position="73"/>
    </location>
</feature>
<keyword evidence="3" id="KW-1185">Reference proteome</keyword>
<gene>
    <name evidence="2" type="ORF">TCAL_15464</name>
</gene>
<feature type="non-terminal residue" evidence="2">
    <location>
        <position position="73"/>
    </location>
</feature>
<feature type="compositionally biased region" description="Basic and acidic residues" evidence="1">
    <location>
        <begin position="56"/>
        <end position="66"/>
    </location>
</feature>
<dbReference type="AlphaFoldDB" id="A0A553PSW3"/>
<protein>
    <submittedName>
        <fullName evidence="2">Uncharacterized protein</fullName>
    </submittedName>
</protein>
<evidence type="ECO:0000256" key="1">
    <source>
        <dbReference type="SAM" id="MobiDB-lite"/>
    </source>
</evidence>
<comment type="caution">
    <text evidence="2">The sequence shown here is derived from an EMBL/GenBank/DDBJ whole genome shotgun (WGS) entry which is preliminary data.</text>
</comment>
<name>A0A553PSW3_TIGCA</name>